<keyword evidence="2" id="KW-1133">Transmembrane helix</keyword>
<evidence type="ECO:0000256" key="2">
    <source>
        <dbReference type="SAM" id="Phobius"/>
    </source>
</evidence>
<keyword evidence="1" id="KW-0175">Coiled coil</keyword>
<gene>
    <name evidence="3" type="primary">AVEN_127202_1</name>
    <name evidence="3" type="ORF">CEXT_406671</name>
</gene>
<sequence length="82" mass="9277">MFQLLNAQEEIILVKERYEECNREKSYLQGELNALKEQIQLLSVQAKTVSVCSFIPLVVLAVAMMLAFYPTLAHLTATSDQT</sequence>
<feature type="transmembrane region" description="Helical" evidence="2">
    <location>
        <begin position="48"/>
        <end position="69"/>
    </location>
</feature>
<feature type="coiled-coil region" evidence="1">
    <location>
        <begin position="4"/>
        <end position="38"/>
    </location>
</feature>
<keyword evidence="2" id="KW-0812">Transmembrane</keyword>
<evidence type="ECO:0000313" key="4">
    <source>
        <dbReference type="Proteomes" id="UP001054945"/>
    </source>
</evidence>
<dbReference type="AlphaFoldDB" id="A0AAV4XW39"/>
<reference evidence="3 4" key="1">
    <citation type="submission" date="2021-06" db="EMBL/GenBank/DDBJ databases">
        <title>Caerostris extrusa draft genome.</title>
        <authorList>
            <person name="Kono N."/>
            <person name="Arakawa K."/>
        </authorList>
    </citation>
    <scope>NUCLEOTIDE SEQUENCE [LARGE SCALE GENOMIC DNA]</scope>
</reference>
<dbReference type="EMBL" id="BPLR01000993">
    <property type="protein sequence ID" value="GIY98964.1"/>
    <property type="molecule type" value="Genomic_DNA"/>
</dbReference>
<name>A0AAV4XW39_CAEEX</name>
<keyword evidence="4" id="KW-1185">Reference proteome</keyword>
<organism evidence="3 4">
    <name type="scientific">Caerostris extrusa</name>
    <name type="common">Bark spider</name>
    <name type="synonym">Caerostris bankana</name>
    <dbReference type="NCBI Taxonomy" id="172846"/>
    <lineage>
        <taxon>Eukaryota</taxon>
        <taxon>Metazoa</taxon>
        <taxon>Ecdysozoa</taxon>
        <taxon>Arthropoda</taxon>
        <taxon>Chelicerata</taxon>
        <taxon>Arachnida</taxon>
        <taxon>Araneae</taxon>
        <taxon>Araneomorphae</taxon>
        <taxon>Entelegynae</taxon>
        <taxon>Araneoidea</taxon>
        <taxon>Araneidae</taxon>
        <taxon>Caerostris</taxon>
    </lineage>
</organism>
<evidence type="ECO:0000256" key="1">
    <source>
        <dbReference type="SAM" id="Coils"/>
    </source>
</evidence>
<dbReference type="Proteomes" id="UP001054945">
    <property type="component" value="Unassembled WGS sequence"/>
</dbReference>
<evidence type="ECO:0000313" key="3">
    <source>
        <dbReference type="EMBL" id="GIY98964.1"/>
    </source>
</evidence>
<proteinExistence type="predicted"/>
<protein>
    <submittedName>
        <fullName evidence="3">Uncharacterized protein</fullName>
    </submittedName>
</protein>
<keyword evidence="2" id="KW-0472">Membrane</keyword>
<comment type="caution">
    <text evidence="3">The sequence shown here is derived from an EMBL/GenBank/DDBJ whole genome shotgun (WGS) entry which is preliminary data.</text>
</comment>
<accession>A0AAV4XW39</accession>